<evidence type="ECO:0000313" key="4">
    <source>
        <dbReference type="EMBL" id="NYD56715.1"/>
    </source>
</evidence>
<organism evidence="4 5">
    <name type="scientific">Nocardioides marinisabuli</name>
    <dbReference type="NCBI Taxonomy" id="419476"/>
    <lineage>
        <taxon>Bacteria</taxon>
        <taxon>Bacillati</taxon>
        <taxon>Actinomycetota</taxon>
        <taxon>Actinomycetes</taxon>
        <taxon>Propionibacteriales</taxon>
        <taxon>Nocardioidaceae</taxon>
        <taxon>Nocardioides</taxon>
    </lineage>
</organism>
<dbReference type="Pfam" id="PF07593">
    <property type="entry name" value="UnbV_ASPIC"/>
    <property type="match status" value="1"/>
</dbReference>
<keyword evidence="2" id="KW-1133">Transmembrane helix</keyword>
<feature type="domain" description="ASPIC/UnbV" evidence="3">
    <location>
        <begin position="543"/>
        <end position="611"/>
    </location>
</feature>
<dbReference type="Gene3D" id="2.130.10.130">
    <property type="entry name" value="Integrin alpha, N-terminal"/>
    <property type="match status" value="2"/>
</dbReference>
<dbReference type="SUPFAM" id="SSF69318">
    <property type="entry name" value="Integrin alpha N-terminal domain"/>
    <property type="match status" value="2"/>
</dbReference>
<keyword evidence="2" id="KW-0812">Transmembrane</keyword>
<reference evidence="4 5" key="1">
    <citation type="submission" date="2020-07" db="EMBL/GenBank/DDBJ databases">
        <title>Sequencing the genomes of 1000 actinobacteria strains.</title>
        <authorList>
            <person name="Klenk H.-P."/>
        </authorList>
    </citation>
    <scope>NUCLEOTIDE SEQUENCE [LARGE SCALE GENOMIC DNA]</scope>
    <source>
        <strain evidence="4 5">DSM 18965</strain>
    </source>
</reference>
<dbReference type="RefSeq" id="WP_179614577.1">
    <property type="nucleotide sequence ID" value="NZ_CP059163.1"/>
</dbReference>
<sequence>MDGEPRTGAPVGLTALAVLAVAVLVVVRVSDHRPGSPPLADVAVPAERAPAVVPPLVDEPVRVGPEVLRGLAFEDVTARAGLARGPAGGPSLPDELDGGVAVLDLDDDADHDLVLTAAGPASGLYRNVGGRFRDVTAGSGLTGLATVSALAVGDLDADGHEDLFLGGPEGRFGRLLLGDGTGGFRDATRAAGIDDRPAVAGAQRRRIRGADMGDVDGDGDLDLLVTDWNSAAIVAASMAGRGPTGFETQCEFAAFIDRERVRGGLEATGDTRLLLNDGAAGFRDATREWGLEPLRTRLPMTPQLHDLDDDGRLDLVVAGDVCTSRVYRNVDGERFLDQTPSSSAGGAENGMGSWLGDLDGDARPDWLVSSIGYPTSDGDCPEVSLFAGCSGNRAFANEGDLTFADRTDDWGLRDGWWGWGISAADLGNDEREVVVAVNGRAAGPGPAAPDDAADVYYRAFVDDPSRVWVPDGGAYVDVAEQVGIDHTAVGFGLVVLDVDRDGRLDLLVANGGAAPTLYRNVSPRRHWLALRLEDPRSTGNAAGIGARVEVRLPDGRRVVRWVHRSGSYQSQRPPEVHVGLGAVGGPVDVLVTWPGTRLPQRVDDLAVDRLVTLTRR</sequence>
<keyword evidence="5" id="KW-1185">Reference proteome</keyword>
<name>A0A7Y9EZ90_9ACTN</name>
<dbReference type="InterPro" id="IPR011519">
    <property type="entry name" value="UnbV_ASPIC"/>
</dbReference>
<keyword evidence="1" id="KW-0732">Signal</keyword>
<dbReference type="InterPro" id="IPR027039">
    <property type="entry name" value="Crtac1"/>
</dbReference>
<feature type="transmembrane region" description="Helical" evidence="2">
    <location>
        <begin position="7"/>
        <end position="27"/>
    </location>
</feature>
<dbReference type="PANTHER" id="PTHR16026:SF0">
    <property type="entry name" value="CARTILAGE ACIDIC PROTEIN 1"/>
    <property type="match status" value="1"/>
</dbReference>
<evidence type="ECO:0000313" key="5">
    <source>
        <dbReference type="Proteomes" id="UP000516957"/>
    </source>
</evidence>
<evidence type="ECO:0000256" key="1">
    <source>
        <dbReference type="ARBA" id="ARBA00022729"/>
    </source>
</evidence>
<dbReference type="PANTHER" id="PTHR16026">
    <property type="entry name" value="CARTILAGE ACIDIC PROTEIN 1"/>
    <property type="match status" value="1"/>
</dbReference>
<accession>A0A7Y9EZ90</accession>
<dbReference type="InterPro" id="IPR013517">
    <property type="entry name" value="FG-GAP"/>
</dbReference>
<keyword evidence="2" id="KW-0472">Membrane</keyword>
<dbReference type="EMBL" id="JACCBE010000001">
    <property type="protein sequence ID" value="NYD56715.1"/>
    <property type="molecule type" value="Genomic_DNA"/>
</dbReference>
<comment type="caution">
    <text evidence="4">The sequence shown here is derived from an EMBL/GenBank/DDBJ whole genome shotgun (WGS) entry which is preliminary data.</text>
</comment>
<dbReference type="AlphaFoldDB" id="A0A7Y9EZ90"/>
<protein>
    <recommendedName>
        <fullName evidence="3">ASPIC/UnbV domain-containing protein</fullName>
    </recommendedName>
</protein>
<proteinExistence type="predicted"/>
<dbReference type="Proteomes" id="UP000516957">
    <property type="component" value="Unassembled WGS sequence"/>
</dbReference>
<evidence type="ECO:0000259" key="3">
    <source>
        <dbReference type="Pfam" id="PF07593"/>
    </source>
</evidence>
<evidence type="ECO:0000256" key="2">
    <source>
        <dbReference type="SAM" id="Phobius"/>
    </source>
</evidence>
<dbReference type="InterPro" id="IPR028994">
    <property type="entry name" value="Integrin_alpha_N"/>
</dbReference>
<dbReference type="Pfam" id="PF13517">
    <property type="entry name" value="FG-GAP_3"/>
    <property type="match status" value="2"/>
</dbReference>
<gene>
    <name evidence="4" type="ORF">BKA08_000953</name>
</gene>